<dbReference type="CDD" id="cd09272">
    <property type="entry name" value="RNase_HI_RT_Ty1"/>
    <property type="match status" value="1"/>
</dbReference>
<evidence type="ECO:0000313" key="4">
    <source>
        <dbReference type="Proteomes" id="UP001341281"/>
    </source>
</evidence>
<feature type="domain" description="Integrase catalytic" evidence="2">
    <location>
        <begin position="293"/>
        <end position="457"/>
    </location>
</feature>
<evidence type="ECO:0000313" key="3">
    <source>
        <dbReference type="EMBL" id="WVZ72845.1"/>
    </source>
</evidence>
<reference evidence="3 4" key="1">
    <citation type="submission" date="2024-02" db="EMBL/GenBank/DDBJ databases">
        <title>High-quality chromosome-scale genome assembly of Pensacola bahiagrass (Paspalum notatum Flugge var. saurae).</title>
        <authorList>
            <person name="Vega J.M."/>
            <person name="Podio M."/>
            <person name="Orjuela J."/>
            <person name="Siena L.A."/>
            <person name="Pessino S.C."/>
            <person name="Combes M.C."/>
            <person name="Mariac C."/>
            <person name="Albertini E."/>
            <person name="Pupilli F."/>
            <person name="Ortiz J.P.A."/>
            <person name="Leblanc O."/>
        </authorList>
    </citation>
    <scope>NUCLEOTIDE SEQUENCE [LARGE SCALE GENOMIC DNA]</scope>
    <source>
        <strain evidence="3">R1</strain>
        <tissue evidence="3">Leaf</tissue>
    </source>
</reference>
<dbReference type="PROSITE" id="PS50994">
    <property type="entry name" value="INTEGRASE"/>
    <property type="match status" value="1"/>
</dbReference>
<feature type="region of interest" description="Disordered" evidence="1">
    <location>
        <begin position="240"/>
        <end position="299"/>
    </location>
</feature>
<dbReference type="Proteomes" id="UP001341281">
    <property type="component" value="Chromosome 04"/>
</dbReference>
<sequence>MPATPPAMTSLPPATRPAPARLRGAGTPGGDVDPVAALHAQALGILNLRSLVPVVLDLATPNFSKWRRLLLLVLGKYALADHVLCDAAFPAVPHWVRMDLHVLSWLYSSISSDLFEIVTTDTPSARATWLALEHQFLGNRETRIVLVDTEFRTLCQGSLSVTDYCRRMKTLADSLVELGEPISDRLLTINVLRGIGERFNHLRVYLRGQRPFPTFVEVRSALLLEELSTTSAAVSPSVLAASAPPPVAPVPTPATALATGSSSSSTSASNRRRRRGKTGGGADAPAATPTPGGASAPNAAPGGWPSFYNPWTGTIQMWPAILDDCSHHLWTFPLRLKSDTFPTIANFFSYVTTHFGASIKTMQCDNGREFDNSSTRAFFLSRGVTFRMSCPYTSQQNGRAERILHTSLFIYRRGTDTAYLLLYVDDIVLTASSPGFLRQLIVSLQQSFPMKDLGPLQHFLGIAVTRSSSGMLLSQRQYTLEILERAGMTNCKSCATPVDTQSKLPSSGDPVADSTFFRSLVGALQYLTFTRPDITYAVQQLLQELGHPLQRATLVYCDNVSAVYLSTNPVQHQRTKHIEIDLHFVRERVAAGAVRVLHVPTSSQFADIFTKGLPSTVFLEFRSSINCELVTMFKVAVQTGEVFPLEPEYMDLPALHEKVVFESLAQDSFNLWVKVANRLRPSPNTKIYEGLYQCGNLFSIGKIKKKAISWKRASDLAKGLDLLRRLVSLALQAPLPCAWTLESMSVPMEFNSERGVSVIVQRTYNVVANDINLMFRASATN</sequence>
<dbReference type="InterPro" id="IPR043502">
    <property type="entry name" value="DNA/RNA_pol_sf"/>
</dbReference>
<proteinExistence type="predicted"/>
<organism evidence="3 4">
    <name type="scientific">Paspalum notatum var. saurae</name>
    <dbReference type="NCBI Taxonomy" id="547442"/>
    <lineage>
        <taxon>Eukaryota</taxon>
        <taxon>Viridiplantae</taxon>
        <taxon>Streptophyta</taxon>
        <taxon>Embryophyta</taxon>
        <taxon>Tracheophyta</taxon>
        <taxon>Spermatophyta</taxon>
        <taxon>Magnoliopsida</taxon>
        <taxon>Liliopsida</taxon>
        <taxon>Poales</taxon>
        <taxon>Poaceae</taxon>
        <taxon>PACMAD clade</taxon>
        <taxon>Panicoideae</taxon>
        <taxon>Andropogonodae</taxon>
        <taxon>Paspaleae</taxon>
        <taxon>Paspalinae</taxon>
        <taxon>Paspalum</taxon>
    </lineage>
</organism>
<dbReference type="InterPro" id="IPR012337">
    <property type="entry name" value="RNaseH-like_sf"/>
</dbReference>
<feature type="compositionally biased region" description="Low complexity" evidence="1">
    <location>
        <begin position="11"/>
        <end position="25"/>
    </location>
</feature>
<evidence type="ECO:0000256" key="1">
    <source>
        <dbReference type="SAM" id="MobiDB-lite"/>
    </source>
</evidence>
<dbReference type="GO" id="GO:0003676">
    <property type="term" value="F:nucleic acid binding"/>
    <property type="evidence" value="ECO:0007669"/>
    <property type="project" value="InterPro"/>
</dbReference>
<evidence type="ECO:0000259" key="2">
    <source>
        <dbReference type="PROSITE" id="PS50994"/>
    </source>
</evidence>
<feature type="compositionally biased region" description="Pro residues" evidence="1">
    <location>
        <begin position="243"/>
        <end position="252"/>
    </location>
</feature>
<dbReference type="PANTHER" id="PTHR47481">
    <property type="match status" value="1"/>
</dbReference>
<protein>
    <recommendedName>
        <fullName evidence="2">Integrase catalytic domain-containing protein</fullName>
    </recommendedName>
</protein>
<dbReference type="InterPro" id="IPR036397">
    <property type="entry name" value="RNaseH_sf"/>
</dbReference>
<feature type="region of interest" description="Disordered" evidence="1">
    <location>
        <begin position="1"/>
        <end position="26"/>
    </location>
</feature>
<name>A0AAQ3TIA4_PASNO</name>
<feature type="compositionally biased region" description="Low complexity" evidence="1">
    <location>
        <begin position="253"/>
        <end position="269"/>
    </location>
</feature>
<dbReference type="Pfam" id="PF07727">
    <property type="entry name" value="RVT_2"/>
    <property type="match status" value="1"/>
</dbReference>
<accession>A0AAQ3TIA4</accession>
<dbReference type="EMBL" id="CP144748">
    <property type="protein sequence ID" value="WVZ72845.1"/>
    <property type="molecule type" value="Genomic_DNA"/>
</dbReference>
<dbReference type="Gene3D" id="3.30.420.10">
    <property type="entry name" value="Ribonuclease H-like superfamily/Ribonuclease H"/>
    <property type="match status" value="1"/>
</dbReference>
<dbReference type="InterPro" id="IPR013103">
    <property type="entry name" value="RVT_2"/>
</dbReference>
<dbReference type="AlphaFoldDB" id="A0AAQ3TIA4"/>
<keyword evidence="4" id="KW-1185">Reference proteome</keyword>
<dbReference type="InterPro" id="IPR001584">
    <property type="entry name" value="Integrase_cat-core"/>
</dbReference>
<dbReference type="SUPFAM" id="SSF56672">
    <property type="entry name" value="DNA/RNA polymerases"/>
    <property type="match status" value="1"/>
</dbReference>
<gene>
    <name evidence="3" type="ORF">U9M48_021244</name>
</gene>
<dbReference type="GO" id="GO:0015074">
    <property type="term" value="P:DNA integration"/>
    <property type="evidence" value="ECO:0007669"/>
    <property type="project" value="InterPro"/>
</dbReference>
<feature type="compositionally biased region" description="Low complexity" evidence="1">
    <location>
        <begin position="283"/>
        <end position="299"/>
    </location>
</feature>
<dbReference type="SUPFAM" id="SSF53098">
    <property type="entry name" value="Ribonuclease H-like"/>
    <property type="match status" value="1"/>
</dbReference>
<dbReference type="PANTHER" id="PTHR47481:SF41">
    <property type="entry name" value="COPIA-LIKE POLYPROTEIN_RETROTRANSPOSON"/>
    <property type="match status" value="1"/>
</dbReference>
<dbReference type="Pfam" id="PF14223">
    <property type="entry name" value="Retrotran_gag_2"/>
    <property type="match status" value="1"/>
</dbReference>